<dbReference type="GO" id="GO:0004222">
    <property type="term" value="F:metalloendopeptidase activity"/>
    <property type="evidence" value="ECO:0007669"/>
    <property type="project" value="InterPro"/>
</dbReference>
<evidence type="ECO:0000259" key="8">
    <source>
        <dbReference type="SMART" id="SM00235"/>
    </source>
</evidence>
<dbReference type="GO" id="GO:0008270">
    <property type="term" value="F:zinc ion binding"/>
    <property type="evidence" value="ECO:0007669"/>
    <property type="project" value="InterPro"/>
</dbReference>
<dbReference type="SMART" id="SM00235">
    <property type="entry name" value="ZnMc"/>
    <property type="match status" value="1"/>
</dbReference>
<dbReference type="Gene3D" id="2.60.120.380">
    <property type="match status" value="1"/>
</dbReference>
<evidence type="ECO:0000256" key="7">
    <source>
        <dbReference type="ARBA" id="ARBA00022833"/>
    </source>
</evidence>
<feature type="domain" description="Peptidase metallopeptidase" evidence="8">
    <location>
        <begin position="76"/>
        <end position="250"/>
    </location>
</feature>
<evidence type="ECO:0000256" key="2">
    <source>
        <dbReference type="ARBA" id="ARBA00022525"/>
    </source>
</evidence>
<dbReference type="AlphaFoldDB" id="A0A255YWG7"/>
<evidence type="ECO:0000256" key="1">
    <source>
        <dbReference type="ARBA" id="ARBA00004613"/>
    </source>
</evidence>
<dbReference type="OrthoDB" id="223957at2"/>
<evidence type="ECO:0000256" key="3">
    <source>
        <dbReference type="ARBA" id="ARBA00022670"/>
    </source>
</evidence>
<dbReference type="Proteomes" id="UP000216998">
    <property type="component" value="Unassembled WGS sequence"/>
</dbReference>
<evidence type="ECO:0000313" key="10">
    <source>
        <dbReference type="Proteomes" id="UP000216998"/>
    </source>
</evidence>
<keyword evidence="5" id="KW-0677">Repeat</keyword>
<evidence type="ECO:0000256" key="5">
    <source>
        <dbReference type="ARBA" id="ARBA00022737"/>
    </source>
</evidence>
<keyword evidence="2" id="KW-0964">Secreted</keyword>
<dbReference type="Pfam" id="PF08548">
    <property type="entry name" value="Peptidase_M10_C"/>
    <property type="match status" value="1"/>
</dbReference>
<proteinExistence type="predicted"/>
<keyword evidence="3" id="KW-0645">Protease</keyword>
<keyword evidence="10" id="KW-1185">Reference proteome</keyword>
<dbReference type="InterPro" id="IPR011049">
    <property type="entry name" value="Serralysin-like_metalloprot_C"/>
</dbReference>
<accession>A0A255YWG7</accession>
<dbReference type="Pfam" id="PF00413">
    <property type="entry name" value="Peptidase_M10"/>
    <property type="match status" value="1"/>
</dbReference>
<evidence type="ECO:0000313" key="9">
    <source>
        <dbReference type="EMBL" id="OYQ33577.1"/>
    </source>
</evidence>
<keyword evidence="6" id="KW-0378">Hydrolase</keyword>
<gene>
    <name evidence="9" type="ORF">CHU95_14440</name>
</gene>
<dbReference type="InterPro" id="IPR013858">
    <property type="entry name" value="Peptidase_M10B_C"/>
</dbReference>
<dbReference type="GO" id="GO:0005509">
    <property type="term" value="F:calcium ion binding"/>
    <property type="evidence" value="ECO:0007669"/>
    <property type="project" value="InterPro"/>
</dbReference>
<comment type="subcellular location">
    <subcellularLocation>
        <location evidence="1">Secreted</location>
    </subcellularLocation>
</comment>
<reference evidence="9 10" key="1">
    <citation type="submission" date="2017-07" db="EMBL/GenBank/DDBJ databases">
        <title>Niveispirillum cyanobacteriorum sp. nov., isolated from cyanobacterial aggregates in a eutrophic lake.</title>
        <authorList>
            <person name="Cai H."/>
        </authorList>
    </citation>
    <scope>NUCLEOTIDE SEQUENCE [LARGE SCALE GENOMIC DNA]</scope>
    <source>
        <strain evidence="10">TH1-14</strain>
    </source>
</reference>
<dbReference type="CDD" id="cd04277">
    <property type="entry name" value="ZnMc_serralysin_like"/>
    <property type="match status" value="1"/>
</dbReference>
<dbReference type="EMBL" id="NOXU01000030">
    <property type="protein sequence ID" value="OYQ33577.1"/>
    <property type="molecule type" value="Genomic_DNA"/>
</dbReference>
<evidence type="ECO:0000256" key="6">
    <source>
        <dbReference type="ARBA" id="ARBA00022801"/>
    </source>
</evidence>
<dbReference type="InterPro" id="IPR001818">
    <property type="entry name" value="Pept_M10_metallopeptidase"/>
</dbReference>
<name>A0A255YWG7_9PROT</name>
<dbReference type="Gene3D" id="3.40.390.10">
    <property type="entry name" value="Collagenase (Catalytic Domain)"/>
    <property type="match status" value="1"/>
</dbReference>
<protein>
    <recommendedName>
        <fullName evidence="8">Peptidase metallopeptidase domain-containing protein</fullName>
    </recommendedName>
</protein>
<keyword evidence="4" id="KW-0479">Metal-binding</keyword>
<comment type="caution">
    <text evidence="9">The sequence shown here is derived from an EMBL/GenBank/DDBJ whole genome shotgun (WGS) entry which is preliminary data.</text>
</comment>
<sequence length="877" mass="93483">MRRCSVRPGFWYHRENIVHFDVGAMCILCGRIEETHAITTAELAANAAGVAGGKPILSDADFIERLQEDDGGAWAPLQTIGFSFLTSRPASSTGSDYTGFNSFIDAQKETARLALQLWSDVAGLRFTENAPASARQGQITFANSSSIADGVWGFAFTTGITRPVWVNFDSTKDSWGGRTPGSYDLSATLHEIGHALGLVHPGDYNASDNSGAEVTYANKADFMQDSRQYTLMSYFSATETGANHARKYAATPLLYDVLAVQDWYGRNYATRAGDTVYGFNSTAGRSVFDFTQNTQPVVTIWDGGGRNSLDLSGFSSNSNVDLRPGSFSDVSGLSRNLSVAFATYIAAVTTGAGIDTVRDNGLSNRILTGAGDDLVTLAGGGDDTVDGGDGTDSLRLLGGSDVYRAITNSDGSLTLKGPTGSLLVSNVENFVFTGGAGQTLTREQVAALDFNGLLYIASNPDLITAFGADTVAARAHWLGFGQREGRSQDSFNPLTYLATNKDLIAAFGLDLGAATRHYISYGHKEGRLLAGFDGLAYIASDTSRIDTIGVSAVGGLLDYIQNGAAKGATITFDGLAYLASYADLRAAFGLDATAGLNHYLNYGVKEYREVRFDAAAYLASNPDLIRAFGADLKAAYSHYFSFGAAEGRGWKSFNAFDYAGSNPDLARALGYDTAALTRHYLTNGFAEGRPTDAFDVTAYAMANNITGDDWQVAATKAFLAGTRANGTPFGTDQTNHWLTVGTPATGTFSSINDNDWFTFRGDAYTNYKVTLEFLTLSSATTLAELGLRGQDNVLVTYKYGRYPSVTMEIFTQEAEDAIIELTPFSATAGDYRLTVSVVTTNITNGSGGAPAGAPVEAAPFELDIPATEPRPADYWLL</sequence>
<keyword evidence="7" id="KW-0862">Zinc</keyword>
<dbReference type="InterPro" id="IPR034033">
    <property type="entry name" value="Serralysin-like"/>
</dbReference>
<dbReference type="GO" id="GO:0005615">
    <property type="term" value="C:extracellular space"/>
    <property type="evidence" value="ECO:0007669"/>
    <property type="project" value="InterPro"/>
</dbReference>
<organism evidence="9 10">
    <name type="scientific">Niveispirillum lacus</name>
    <dbReference type="NCBI Taxonomy" id="1981099"/>
    <lineage>
        <taxon>Bacteria</taxon>
        <taxon>Pseudomonadati</taxon>
        <taxon>Pseudomonadota</taxon>
        <taxon>Alphaproteobacteria</taxon>
        <taxon>Rhodospirillales</taxon>
        <taxon>Azospirillaceae</taxon>
        <taxon>Niveispirillum</taxon>
    </lineage>
</organism>
<dbReference type="GO" id="GO:0031012">
    <property type="term" value="C:extracellular matrix"/>
    <property type="evidence" value="ECO:0007669"/>
    <property type="project" value="InterPro"/>
</dbReference>
<dbReference type="GO" id="GO:0006508">
    <property type="term" value="P:proteolysis"/>
    <property type="evidence" value="ECO:0007669"/>
    <property type="project" value="UniProtKB-KW"/>
</dbReference>
<dbReference type="SUPFAM" id="SSF51120">
    <property type="entry name" value="beta-Roll"/>
    <property type="match status" value="1"/>
</dbReference>
<dbReference type="RefSeq" id="WP_094457019.1">
    <property type="nucleotide sequence ID" value="NZ_NOXU01000030.1"/>
</dbReference>
<dbReference type="Gene3D" id="2.150.10.10">
    <property type="entry name" value="Serralysin-like metalloprotease, C-terminal"/>
    <property type="match status" value="1"/>
</dbReference>
<evidence type="ECO:0000256" key="4">
    <source>
        <dbReference type="ARBA" id="ARBA00022723"/>
    </source>
</evidence>
<dbReference type="InterPro" id="IPR006026">
    <property type="entry name" value="Peptidase_Metallo"/>
</dbReference>
<dbReference type="SUPFAM" id="SSF55486">
    <property type="entry name" value="Metalloproteases ('zincins'), catalytic domain"/>
    <property type="match status" value="1"/>
</dbReference>
<dbReference type="InterPro" id="IPR024079">
    <property type="entry name" value="MetalloPept_cat_dom_sf"/>
</dbReference>